<feature type="chain" id="PRO_5015595362" evidence="2">
    <location>
        <begin position="23"/>
        <end position="223"/>
    </location>
</feature>
<organism evidence="3 4">
    <name type="scientific">Pomacea canaliculata</name>
    <name type="common">Golden apple snail</name>
    <dbReference type="NCBI Taxonomy" id="400727"/>
    <lineage>
        <taxon>Eukaryota</taxon>
        <taxon>Metazoa</taxon>
        <taxon>Spiralia</taxon>
        <taxon>Lophotrochozoa</taxon>
        <taxon>Mollusca</taxon>
        <taxon>Gastropoda</taxon>
        <taxon>Caenogastropoda</taxon>
        <taxon>Architaenioglossa</taxon>
        <taxon>Ampullarioidea</taxon>
        <taxon>Ampullariidae</taxon>
        <taxon>Pomacea</taxon>
    </lineage>
</organism>
<feature type="region of interest" description="Disordered" evidence="1">
    <location>
        <begin position="117"/>
        <end position="201"/>
    </location>
</feature>
<reference evidence="3 4" key="1">
    <citation type="submission" date="2018-04" db="EMBL/GenBank/DDBJ databases">
        <title>The genome of golden apple snail Pomacea canaliculata provides insight into stress tolerance and invasive adaptation.</title>
        <authorList>
            <person name="Liu C."/>
            <person name="Liu B."/>
            <person name="Ren Y."/>
            <person name="Zhang Y."/>
            <person name="Wang H."/>
            <person name="Li S."/>
            <person name="Jiang F."/>
            <person name="Yin L."/>
            <person name="Zhang G."/>
            <person name="Qian W."/>
            <person name="Fan W."/>
        </authorList>
    </citation>
    <scope>NUCLEOTIDE SEQUENCE [LARGE SCALE GENOMIC DNA]</scope>
    <source>
        <strain evidence="3">SZHN2017</strain>
        <tissue evidence="3">Muscle</tissue>
    </source>
</reference>
<evidence type="ECO:0000256" key="2">
    <source>
        <dbReference type="SAM" id="SignalP"/>
    </source>
</evidence>
<dbReference type="EMBL" id="PZQS01000004">
    <property type="protein sequence ID" value="PVD32608.1"/>
    <property type="molecule type" value="Genomic_DNA"/>
</dbReference>
<feature type="compositionally biased region" description="Gly residues" evidence="1">
    <location>
        <begin position="146"/>
        <end position="159"/>
    </location>
</feature>
<dbReference type="AlphaFoldDB" id="A0A2T7PGS5"/>
<keyword evidence="4" id="KW-1185">Reference proteome</keyword>
<evidence type="ECO:0000313" key="3">
    <source>
        <dbReference type="EMBL" id="PVD32608.1"/>
    </source>
</evidence>
<accession>A0A2T7PGS5</accession>
<protein>
    <submittedName>
        <fullName evidence="3">Uncharacterized protein</fullName>
    </submittedName>
</protein>
<feature type="compositionally biased region" description="Basic and acidic residues" evidence="1">
    <location>
        <begin position="118"/>
        <end position="132"/>
    </location>
</feature>
<keyword evidence="2" id="KW-0732">Signal</keyword>
<evidence type="ECO:0000313" key="4">
    <source>
        <dbReference type="Proteomes" id="UP000245119"/>
    </source>
</evidence>
<sequence length="223" mass="23620">MSISTFTWLAMNTLWCLNCREAEKTVTLLPPMSRQAFPRLASFWKEHSRDSVTETFTDLHLLSPKGQEVAEQGHTLRPEPSIEDAVDDGVGGRVDEVGAEEDVVEDEVGPAQSLVEVAQHDAGGEQRQVRQEAEDEDDGDGEGDDGGFGGGAGGDGGRGPQLAGGSQPVQTLPPGIAAFSPLPPAVAVGSQEASEPPDESEFDWTTVAADDITFVTDSHDFTS</sequence>
<comment type="caution">
    <text evidence="3">The sequence shown here is derived from an EMBL/GenBank/DDBJ whole genome shotgun (WGS) entry which is preliminary data.</text>
</comment>
<evidence type="ECO:0000256" key="1">
    <source>
        <dbReference type="SAM" id="MobiDB-lite"/>
    </source>
</evidence>
<dbReference type="Proteomes" id="UP000245119">
    <property type="component" value="Linkage Group LG4"/>
</dbReference>
<feature type="region of interest" description="Disordered" evidence="1">
    <location>
        <begin position="65"/>
        <end position="92"/>
    </location>
</feature>
<feature type="compositionally biased region" description="Acidic residues" evidence="1">
    <location>
        <begin position="133"/>
        <end position="145"/>
    </location>
</feature>
<feature type="signal peptide" evidence="2">
    <location>
        <begin position="1"/>
        <end position="22"/>
    </location>
</feature>
<proteinExistence type="predicted"/>
<gene>
    <name evidence="3" type="ORF">C0Q70_08050</name>
</gene>
<name>A0A2T7PGS5_POMCA</name>